<accession>A0ABD0M0K3</accession>
<dbReference type="Proteomes" id="UP001519460">
    <property type="component" value="Unassembled WGS sequence"/>
</dbReference>
<sequence length="72" mass="8246">MRGNYTFQPVAEARYQQHILLWSMTASVNVLRTGKMSTITFRLSLLLIADCIDAWSRYVHFGVGGILSRYYG</sequence>
<gene>
    <name evidence="1" type="ORF">BaRGS_00003379</name>
</gene>
<organism evidence="1 2">
    <name type="scientific">Batillaria attramentaria</name>
    <dbReference type="NCBI Taxonomy" id="370345"/>
    <lineage>
        <taxon>Eukaryota</taxon>
        <taxon>Metazoa</taxon>
        <taxon>Spiralia</taxon>
        <taxon>Lophotrochozoa</taxon>
        <taxon>Mollusca</taxon>
        <taxon>Gastropoda</taxon>
        <taxon>Caenogastropoda</taxon>
        <taxon>Sorbeoconcha</taxon>
        <taxon>Cerithioidea</taxon>
        <taxon>Batillariidae</taxon>
        <taxon>Batillaria</taxon>
    </lineage>
</organism>
<dbReference type="AlphaFoldDB" id="A0ABD0M0K3"/>
<proteinExistence type="predicted"/>
<protein>
    <submittedName>
        <fullName evidence="1">Uncharacterized protein</fullName>
    </submittedName>
</protein>
<comment type="caution">
    <text evidence="1">The sequence shown here is derived from an EMBL/GenBank/DDBJ whole genome shotgun (WGS) entry which is preliminary data.</text>
</comment>
<dbReference type="EMBL" id="JACVVK020000011">
    <property type="protein sequence ID" value="KAK7505217.1"/>
    <property type="molecule type" value="Genomic_DNA"/>
</dbReference>
<evidence type="ECO:0000313" key="1">
    <source>
        <dbReference type="EMBL" id="KAK7505217.1"/>
    </source>
</evidence>
<feature type="non-terminal residue" evidence="1">
    <location>
        <position position="72"/>
    </location>
</feature>
<keyword evidence="2" id="KW-1185">Reference proteome</keyword>
<name>A0ABD0M0K3_9CAEN</name>
<evidence type="ECO:0000313" key="2">
    <source>
        <dbReference type="Proteomes" id="UP001519460"/>
    </source>
</evidence>
<reference evidence="1 2" key="1">
    <citation type="journal article" date="2023" name="Sci. Data">
        <title>Genome assembly of the Korean intertidal mud-creeper Batillaria attramentaria.</title>
        <authorList>
            <person name="Patra A.K."/>
            <person name="Ho P.T."/>
            <person name="Jun S."/>
            <person name="Lee S.J."/>
            <person name="Kim Y."/>
            <person name="Won Y.J."/>
        </authorList>
    </citation>
    <scope>NUCLEOTIDE SEQUENCE [LARGE SCALE GENOMIC DNA]</scope>
    <source>
        <strain evidence="1">Wonlab-2016</strain>
    </source>
</reference>